<dbReference type="Proteomes" id="UP001208689">
    <property type="component" value="Chromosome"/>
</dbReference>
<evidence type="ECO:0000256" key="1">
    <source>
        <dbReference type="SAM" id="Phobius"/>
    </source>
</evidence>
<evidence type="ECO:0000313" key="3">
    <source>
        <dbReference type="Proteomes" id="UP001208689"/>
    </source>
</evidence>
<name>A0ABY6HPB3_9ARCH</name>
<dbReference type="SUPFAM" id="SSF63825">
    <property type="entry name" value="YWTD domain"/>
    <property type="match status" value="1"/>
</dbReference>
<protein>
    <recommendedName>
        <fullName evidence="4">LVIVD repeat protein</fullName>
    </recommendedName>
</protein>
<proteinExistence type="predicted"/>
<feature type="transmembrane region" description="Helical" evidence="1">
    <location>
        <begin position="12"/>
        <end position="31"/>
    </location>
</feature>
<evidence type="ECO:0000313" key="2">
    <source>
        <dbReference type="EMBL" id="UYP44371.1"/>
    </source>
</evidence>
<evidence type="ECO:0008006" key="4">
    <source>
        <dbReference type="Google" id="ProtNLM"/>
    </source>
</evidence>
<keyword evidence="1" id="KW-0472">Membrane</keyword>
<dbReference type="InterPro" id="IPR013211">
    <property type="entry name" value="LVIVD"/>
</dbReference>
<reference evidence="2" key="1">
    <citation type="submission" date="2022-09" db="EMBL/GenBank/DDBJ databases">
        <title>Actin cytoskeleton and complex cell architecture in an #Asgard archaeon.</title>
        <authorList>
            <person name="Ponce Toledo R.I."/>
            <person name="Schleper C."/>
            <person name="Rodrigues Oliveira T."/>
            <person name="Wollweber F."/>
            <person name="Xu J."/>
            <person name="Rittmann S."/>
            <person name="Klingl A."/>
            <person name="Pilhofer M."/>
        </authorList>
    </citation>
    <scope>NUCLEOTIDE SEQUENCE</scope>
    <source>
        <strain evidence="2">B-35</strain>
    </source>
</reference>
<dbReference type="EMBL" id="CP104013">
    <property type="protein sequence ID" value="UYP44371.1"/>
    <property type="molecule type" value="Genomic_DNA"/>
</dbReference>
<keyword evidence="1" id="KW-0812">Transmembrane</keyword>
<gene>
    <name evidence="2" type="ORF">NEF87_000656</name>
</gene>
<sequence length="384" mass="42870">MFKYPISKSKLYLSFVLLVLIFNSYIGLNWFSLGYGATSVSLTQGTKSEAIFIEGNRVYIVDQEKGTEIYDISDPLNISLISQFSRWGNTSKGLFVKEGIGYIADGWGHGVRIINFTDSSYAYQISQIQPKKCFINDVYIQNNTLFIAAGESGLMIYDIADITYPRYLSSFGNEYNSTDGIFIKNNYAFLADGKDGLEIVNISNPSAPEFIGNYSINTESYGITGDNNLIFLADGTKGFKILNVEDTTNISMLGEYKEEFGTLWNVIVQNDVAFLAYGLSGLIAVDLTNSKIPQKLESYYSGGNTVDLAISGKILYLADNWHGLKRLNITNVSHFEKIENSNIIDDQNDQFRAPFWLLGGLGIIVLFGSLYINQTKKRPLPEKL</sequence>
<dbReference type="Pfam" id="PF08309">
    <property type="entry name" value="LVIVD"/>
    <property type="match status" value="4"/>
</dbReference>
<accession>A0ABY6HPB3</accession>
<feature type="transmembrane region" description="Helical" evidence="1">
    <location>
        <begin position="353"/>
        <end position="373"/>
    </location>
</feature>
<keyword evidence="3" id="KW-1185">Reference proteome</keyword>
<keyword evidence="1" id="KW-1133">Transmembrane helix</keyword>
<organism evidence="2 3">
    <name type="scientific">Candidatus Lokiarchaeum ossiferum</name>
    <dbReference type="NCBI Taxonomy" id="2951803"/>
    <lineage>
        <taxon>Archaea</taxon>
        <taxon>Promethearchaeati</taxon>
        <taxon>Promethearchaeota</taxon>
        <taxon>Promethearchaeia</taxon>
        <taxon>Promethearchaeales</taxon>
        <taxon>Promethearchaeaceae</taxon>
        <taxon>Candidatus Lokiarchaeum</taxon>
    </lineage>
</organism>